<evidence type="ECO:0000313" key="2">
    <source>
        <dbReference type="Proteomes" id="UP000266743"/>
    </source>
</evidence>
<evidence type="ECO:0000313" key="1">
    <source>
        <dbReference type="EMBL" id="RHW74338.1"/>
    </source>
</evidence>
<gene>
    <name evidence="1" type="ORF">DPX39_010036200</name>
</gene>
<protein>
    <submittedName>
        <fullName evidence="1">Uncharacterized protein</fullName>
    </submittedName>
</protein>
<dbReference type="EMBL" id="QSBY01000001">
    <property type="protein sequence ID" value="RHW74338.1"/>
    <property type="molecule type" value="Genomic_DNA"/>
</dbReference>
<accession>A0A3L6LDE0</accession>
<dbReference type="AlphaFoldDB" id="A0A3L6LDE0"/>
<comment type="caution">
    <text evidence="1">The sequence shown here is derived from an EMBL/GenBank/DDBJ whole genome shotgun (WGS) entry which is preliminary data.</text>
</comment>
<reference evidence="1 2" key="1">
    <citation type="submission" date="2018-09" db="EMBL/GenBank/DDBJ databases">
        <title>whole genome sequence of T. equiperdum IVM-t1 strain.</title>
        <authorList>
            <person name="Suganuma K."/>
        </authorList>
    </citation>
    <scope>NUCLEOTIDE SEQUENCE [LARGE SCALE GENOMIC DNA]</scope>
    <source>
        <strain evidence="1 2">IVM-t1</strain>
    </source>
</reference>
<dbReference type="Proteomes" id="UP000266743">
    <property type="component" value="Chromosome 1"/>
</dbReference>
<name>A0A3L6LDE0_9TRYP</name>
<organism evidence="1 2">
    <name type="scientific">Trypanosoma brucei equiperdum</name>
    <dbReference type="NCBI Taxonomy" id="630700"/>
    <lineage>
        <taxon>Eukaryota</taxon>
        <taxon>Discoba</taxon>
        <taxon>Euglenozoa</taxon>
        <taxon>Kinetoplastea</taxon>
        <taxon>Metakinetoplastina</taxon>
        <taxon>Trypanosomatida</taxon>
        <taxon>Trypanosomatidae</taxon>
        <taxon>Trypanosoma</taxon>
    </lineage>
</organism>
<proteinExistence type="predicted"/>
<sequence>MASDNISYAVVEPLLLLHQKHVNPSDDEFTLPCRLSFAMKKLAHVP</sequence>